<dbReference type="GO" id="GO:0005739">
    <property type="term" value="C:mitochondrion"/>
    <property type="evidence" value="ECO:0007669"/>
    <property type="project" value="TreeGrafter"/>
</dbReference>
<dbReference type="EMBL" id="HBKQ01050640">
    <property type="protein sequence ID" value="CAE2276115.1"/>
    <property type="molecule type" value="Transcribed_RNA"/>
</dbReference>
<protein>
    <submittedName>
        <fullName evidence="2">Uncharacterized protein</fullName>
    </submittedName>
</protein>
<proteinExistence type="predicted"/>
<dbReference type="InterPro" id="IPR045866">
    <property type="entry name" value="FAM210A/B-like"/>
</dbReference>
<reference evidence="2" key="1">
    <citation type="submission" date="2021-01" db="EMBL/GenBank/DDBJ databases">
        <authorList>
            <person name="Corre E."/>
            <person name="Pelletier E."/>
            <person name="Niang G."/>
            <person name="Scheremetjew M."/>
            <person name="Finn R."/>
            <person name="Kale V."/>
            <person name="Holt S."/>
            <person name="Cochrane G."/>
            <person name="Meng A."/>
            <person name="Brown T."/>
            <person name="Cohen L."/>
        </authorList>
    </citation>
    <scope>NUCLEOTIDE SEQUENCE</scope>
    <source>
        <strain evidence="2">Isolate 1302-5</strain>
    </source>
</reference>
<evidence type="ECO:0000313" key="3">
    <source>
        <dbReference type="EMBL" id="CAE2276115.1"/>
    </source>
</evidence>
<feature type="region of interest" description="Disordered" evidence="1">
    <location>
        <begin position="35"/>
        <end position="75"/>
    </location>
</feature>
<feature type="region of interest" description="Disordered" evidence="1">
    <location>
        <begin position="123"/>
        <end position="167"/>
    </location>
</feature>
<gene>
    <name evidence="2" type="ORF">OAUR00152_LOCUS34944</name>
    <name evidence="3" type="ORF">OAUR00152_LOCUS34945</name>
</gene>
<evidence type="ECO:0000313" key="2">
    <source>
        <dbReference type="EMBL" id="CAE2276114.1"/>
    </source>
</evidence>
<dbReference type="EMBL" id="HBKQ01050639">
    <property type="protein sequence ID" value="CAE2276114.1"/>
    <property type="molecule type" value="Transcribed_RNA"/>
</dbReference>
<sequence>MLSLAIRHRRCLPPANQVRISATTEVAEAWCAKRPDGRGQGARARSFSTLSHISPSSAVSDHNARDADGPGSRSRYDVSISALASRALVRHCNHSLASAFAAATPFSSTLQLRTFSASCTRSSTTAAHPSVGGPKFSSQAPSGQDGNAKDDGESDHHSRLDRGRAAAARGATVAKKGAVGVRDLFKKYGWTFVGTYFTIYWGTVATLFAGIDSGVIDPGTLMGYVKSWGMSAGGDEPNAAGAAGAAEDARSTVEMVAAYLESYELTREYAESVRGNPLTANFALAWFATKFTEPVRLGATLVLVPKVHRALGKKDPNEEDDISRE</sequence>
<accession>A0A6U6J5Y7</accession>
<feature type="compositionally biased region" description="Basic and acidic residues" evidence="1">
    <location>
        <begin position="147"/>
        <end position="164"/>
    </location>
</feature>
<name>A0A6U6J5Y7_9STRA</name>
<dbReference type="PANTHER" id="PTHR21377">
    <property type="entry name" value="PROTEIN FAM210B, MITOCHONDRIAL"/>
    <property type="match status" value="1"/>
</dbReference>
<feature type="compositionally biased region" description="Polar residues" evidence="1">
    <location>
        <begin position="136"/>
        <end position="145"/>
    </location>
</feature>
<dbReference type="PANTHER" id="PTHR21377:SF18">
    <property type="entry name" value="DUF1279 DOMAIN-CONTAINING PROTEIN"/>
    <property type="match status" value="1"/>
</dbReference>
<evidence type="ECO:0000256" key="1">
    <source>
        <dbReference type="SAM" id="MobiDB-lite"/>
    </source>
</evidence>
<feature type="compositionally biased region" description="Polar residues" evidence="1">
    <location>
        <begin position="46"/>
        <end position="60"/>
    </location>
</feature>
<organism evidence="2">
    <name type="scientific">Odontella aurita</name>
    <dbReference type="NCBI Taxonomy" id="265563"/>
    <lineage>
        <taxon>Eukaryota</taxon>
        <taxon>Sar</taxon>
        <taxon>Stramenopiles</taxon>
        <taxon>Ochrophyta</taxon>
        <taxon>Bacillariophyta</taxon>
        <taxon>Mediophyceae</taxon>
        <taxon>Biddulphiophycidae</taxon>
        <taxon>Eupodiscales</taxon>
        <taxon>Odontellaceae</taxon>
        <taxon>Odontella</taxon>
    </lineage>
</organism>
<dbReference type="AlphaFoldDB" id="A0A6U6J5Y7"/>